<dbReference type="RefSeq" id="WP_060845426.1">
    <property type="nucleotide sequence ID" value="NZ_AP014704.1"/>
</dbReference>
<dbReference type="InterPro" id="IPR040442">
    <property type="entry name" value="Pyrv_kinase-like_dom_sf"/>
</dbReference>
<keyword evidence="8" id="KW-0456">Lyase</keyword>
<accession>A0A0C6FAL4</accession>
<evidence type="ECO:0000313" key="8">
    <source>
        <dbReference type="EMBL" id="BAQ43807.1"/>
    </source>
</evidence>
<evidence type="ECO:0000256" key="4">
    <source>
        <dbReference type="ARBA" id="ARBA00022842"/>
    </source>
</evidence>
<feature type="binding site" evidence="5">
    <location>
        <position position="129"/>
    </location>
    <ligand>
        <name>substrate</name>
    </ligand>
</feature>
<evidence type="ECO:0000259" key="7">
    <source>
        <dbReference type="Pfam" id="PF03328"/>
    </source>
</evidence>
<dbReference type="GO" id="GO:0000287">
    <property type="term" value="F:magnesium ion binding"/>
    <property type="evidence" value="ECO:0007669"/>
    <property type="project" value="TreeGrafter"/>
</dbReference>
<dbReference type="EMBL" id="AP014704">
    <property type="protein sequence ID" value="BAQ43807.1"/>
    <property type="molecule type" value="Genomic_DNA"/>
</dbReference>
<dbReference type="OrthoDB" id="9800547at2"/>
<dbReference type="Proteomes" id="UP000061432">
    <property type="component" value="Chromosome"/>
</dbReference>
<feature type="domain" description="HpcH/HpaI aldolase/citrate lyase" evidence="7">
    <location>
        <begin position="2"/>
        <end position="229"/>
    </location>
</feature>
<feature type="binding site" evidence="6">
    <location>
        <position position="129"/>
    </location>
    <ligand>
        <name>Mg(2+)</name>
        <dbReference type="ChEBI" id="CHEBI:18420"/>
    </ligand>
</feature>
<feature type="binding site" evidence="6">
    <location>
        <position position="156"/>
    </location>
    <ligand>
        <name>Mg(2+)</name>
        <dbReference type="ChEBI" id="CHEBI:18420"/>
    </ligand>
</feature>
<comment type="similarity">
    <text evidence="2">Belongs to the HpcH/HpaI aldolase family.</text>
</comment>
<dbReference type="PATRIC" id="fig|270351.10.peg.311"/>
<dbReference type="InterPro" id="IPR011206">
    <property type="entry name" value="Citrate_lyase_beta/mcl1/mcl2"/>
</dbReference>
<keyword evidence="3 6" id="KW-0479">Metal-binding</keyword>
<evidence type="ECO:0000256" key="2">
    <source>
        <dbReference type="ARBA" id="ARBA00005568"/>
    </source>
</evidence>
<organism evidence="8 9">
    <name type="scientific">Methylobacterium aquaticum</name>
    <dbReference type="NCBI Taxonomy" id="270351"/>
    <lineage>
        <taxon>Bacteria</taxon>
        <taxon>Pseudomonadati</taxon>
        <taxon>Pseudomonadota</taxon>
        <taxon>Alphaproteobacteria</taxon>
        <taxon>Hyphomicrobiales</taxon>
        <taxon>Methylobacteriaceae</taxon>
        <taxon>Methylobacterium</taxon>
    </lineage>
</organism>
<feature type="binding site" evidence="5">
    <location>
        <position position="65"/>
    </location>
    <ligand>
        <name>substrate</name>
    </ligand>
</feature>
<protein>
    <submittedName>
        <fullName evidence="8">Citrate lyase</fullName>
    </submittedName>
</protein>
<dbReference type="InterPro" id="IPR015813">
    <property type="entry name" value="Pyrv/PenolPyrv_kinase-like_dom"/>
</dbReference>
<dbReference type="InterPro" id="IPR005000">
    <property type="entry name" value="Aldolase/citrate-lyase_domain"/>
</dbReference>
<proteinExistence type="inferred from homology"/>
<evidence type="ECO:0000256" key="3">
    <source>
        <dbReference type="ARBA" id="ARBA00022723"/>
    </source>
</evidence>
<comment type="cofactor">
    <cofactor evidence="1">
        <name>Mg(2+)</name>
        <dbReference type="ChEBI" id="CHEBI:18420"/>
    </cofactor>
</comment>
<reference evidence="9" key="2">
    <citation type="submission" date="2015-01" db="EMBL/GenBank/DDBJ databases">
        <title>Complete genome sequence of Methylobacterium aquaticum strain 22A.</title>
        <authorList>
            <person name="Tani A."/>
            <person name="Ogura Y."/>
            <person name="Hayashi T."/>
        </authorList>
    </citation>
    <scope>NUCLEOTIDE SEQUENCE [LARGE SCALE GENOMIC DNA]</scope>
    <source>
        <strain evidence="9">MA-22A</strain>
    </source>
</reference>
<evidence type="ECO:0000256" key="6">
    <source>
        <dbReference type="PIRSR" id="PIRSR015582-2"/>
    </source>
</evidence>
<reference evidence="8 9" key="1">
    <citation type="journal article" date="2015" name="Genome Announc.">
        <title>Complete Genome Sequence of Methylobacterium aquaticum Strain 22A, Isolated from Racomitrium japonicum Moss.</title>
        <authorList>
            <person name="Tani A."/>
            <person name="Ogura Y."/>
            <person name="Hayashi T."/>
            <person name="Kimbara K."/>
        </authorList>
    </citation>
    <scope>NUCLEOTIDE SEQUENCE [LARGE SCALE GENOMIC DNA]</scope>
    <source>
        <strain evidence="8 9">MA-22A</strain>
    </source>
</reference>
<name>A0A0C6FAL4_9HYPH</name>
<dbReference type="AlphaFoldDB" id="A0A0C6FAL4"/>
<gene>
    <name evidence="8" type="primary">citE</name>
    <name evidence="8" type="ORF">Maq22A_c01550</name>
</gene>
<dbReference type="GO" id="GO:0016829">
    <property type="term" value="F:lyase activity"/>
    <property type="evidence" value="ECO:0007669"/>
    <property type="project" value="UniProtKB-KW"/>
</dbReference>
<evidence type="ECO:0000256" key="1">
    <source>
        <dbReference type="ARBA" id="ARBA00001946"/>
    </source>
</evidence>
<dbReference type="PANTHER" id="PTHR32308">
    <property type="entry name" value="LYASE BETA SUBUNIT, PUTATIVE (AFU_ORTHOLOGUE AFUA_4G13030)-RELATED"/>
    <property type="match status" value="1"/>
</dbReference>
<sequence>MRSLLFVPGDSPRKQEKGLEVGADALILDLEDSVALPEKGKAREVAAGFLARMRAVAGRPKLYVRVNALDTGLTEDDLAAVMPHAPDGIMLPKAEGGPSVAQLGARLAVHEAEHGLPDGATRILPIATETARAVFALQSLPGASRRLSGVTWGAEDLSADLGAETNRGEDGAWTGPFQLARNLTLMAAAAAEVDAIDTINALFRDLDGLARECRAARRDGFTGKMAIHPAQVAVINDAFTPTDAALAQARKVVAAFAQAPGMGVVGIDGEMFDRPHLRRAERLLARQA</sequence>
<evidence type="ECO:0000313" key="9">
    <source>
        <dbReference type="Proteomes" id="UP000061432"/>
    </source>
</evidence>
<evidence type="ECO:0000256" key="5">
    <source>
        <dbReference type="PIRSR" id="PIRSR015582-1"/>
    </source>
</evidence>
<keyword evidence="4 6" id="KW-0460">Magnesium</keyword>
<dbReference type="PIRSF" id="PIRSF015582">
    <property type="entry name" value="Cit_lyase_B"/>
    <property type="match status" value="1"/>
</dbReference>
<dbReference type="STRING" id="270351.Maq22A_c01550"/>
<dbReference type="Pfam" id="PF03328">
    <property type="entry name" value="HpcH_HpaI"/>
    <property type="match status" value="1"/>
</dbReference>
<dbReference type="GO" id="GO:0006107">
    <property type="term" value="P:oxaloacetate metabolic process"/>
    <property type="evidence" value="ECO:0007669"/>
    <property type="project" value="TreeGrafter"/>
</dbReference>
<dbReference type="SUPFAM" id="SSF51621">
    <property type="entry name" value="Phosphoenolpyruvate/pyruvate domain"/>
    <property type="match status" value="1"/>
</dbReference>
<dbReference type="KEGG" id="maqu:Maq22A_c01550"/>
<dbReference type="PANTHER" id="PTHR32308:SF0">
    <property type="entry name" value="HPCH_HPAI ALDOLASE_CITRATE LYASE DOMAIN-CONTAINING PROTEIN"/>
    <property type="match status" value="1"/>
</dbReference>
<dbReference type="Gene3D" id="3.20.20.60">
    <property type="entry name" value="Phosphoenolpyruvate-binding domains"/>
    <property type="match status" value="1"/>
</dbReference>